<dbReference type="PANTHER" id="PTHR12463">
    <property type="entry name" value="OXYGENASE-RELATED"/>
    <property type="match status" value="1"/>
</dbReference>
<dbReference type="PROSITE" id="PS51471">
    <property type="entry name" value="FE2OG_OXY"/>
    <property type="match status" value="1"/>
</dbReference>
<dbReference type="Proteomes" id="UP000009168">
    <property type="component" value="Unassembled WGS sequence"/>
</dbReference>
<proteinExistence type="predicted"/>
<protein>
    <submittedName>
        <fullName evidence="2">2OG-Fe(II) oxygenase family oxidoreductase</fullName>
    </submittedName>
</protein>
<dbReference type="RefSeq" id="XP_001017465.1">
    <property type="nucleotide sequence ID" value="XM_001017465.1"/>
</dbReference>
<dbReference type="HOGENOM" id="CLU_052246_3_0_1"/>
<reference evidence="3" key="1">
    <citation type="journal article" date="2006" name="PLoS Biol.">
        <title>Macronuclear genome sequence of the ciliate Tetrahymena thermophila, a model eukaryote.</title>
        <authorList>
            <person name="Eisen J.A."/>
            <person name="Coyne R.S."/>
            <person name="Wu M."/>
            <person name="Wu D."/>
            <person name="Thiagarajan M."/>
            <person name="Wortman J.R."/>
            <person name="Badger J.H."/>
            <person name="Ren Q."/>
            <person name="Amedeo P."/>
            <person name="Jones K.M."/>
            <person name="Tallon L.J."/>
            <person name="Delcher A.L."/>
            <person name="Salzberg S.L."/>
            <person name="Silva J.C."/>
            <person name="Haas B.J."/>
            <person name="Majoros W.H."/>
            <person name="Farzad M."/>
            <person name="Carlton J.M."/>
            <person name="Smith R.K. Jr."/>
            <person name="Garg J."/>
            <person name="Pearlman R.E."/>
            <person name="Karrer K.M."/>
            <person name="Sun L."/>
            <person name="Manning G."/>
            <person name="Elde N.C."/>
            <person name="Turkewitz A.P."/>
            <person name="Asai D.J."/>
            <person name="Wilkes D.E."/>
            <person name="Wang Y."/>
            <person name="Cai H."/>
            <person name="Collins K."/>
            <person name="Stewart B.A."/>
            <person name="Lee S.R."/>
            <person name="Wilamowska K."/>
            <person name="Weinberg Z."/>
            <person name="Ruzzo W.L."/>
            <person name="Wloga D."/>
            <person name="Gaertig J."/>
            <person name="Frankel J."/>
            <person name="Tsao C.-C."/>
            <person name="Gorovsky M.A."/>
            <person name="Keeling P.J."/>
            <person name="Waller R.F."/>
            <person name="Patron N.J."/>
            <person name="Cherry J.M."/>
            <person name="Stover N.A."/>
            <person name="Krieger C.J."/>
            <person name="del Toro C."/>
            <person name="Ryder H.F."/>
            <person name="Williamson S.C."/>
            <person name="Barbeau R.A."/>
            <person name="Hamilton E.P."/>
            <person name="Orias E."/>
        </authorList>
    </citation>
    <scope>NUCLEOTIDE SEQUENCE [LARGE SCALE GENOMIC DNA]</scope>
    <source>
        <strain evidence="3">SB210</strain>
    </source>
</reference>
<dbReference type="GO" id="GO:0032451">
    <property type="term" value="F:demethylase activity"/>
    <property type="evidence" value="ECO:0007669"/>
    <property type="project" value="TreeGrafter"/>
</dbReference>
<sequence>MDDQKQKLFDSAQTFDQVQGLRYIDSILTEEEEVFIFKEIYQNEWNTQLKRRTQHYGYKYDYSIKSIDKNMFLGVLPKYAINFCQRLIDDKVIKVMPDQMIINEYLPGQGINPHIDKTDIFGETIFSVSLGSGCIMKLTYGETEIDLYLKRRSILILEDKARYLFKHSIPSRKSDKIDGKTIQRSTRVSLTFRKALVDA</sequence>
<dbReference type="OMA" id="PYKEFPE"/>
<accession>I7LV51</accession>
<dbReference type="InterPro" id="IPR005123">
    <property type="entry name" value="Oxoglu/Fe-dep_dioxygenase_dom"/>
</dbReference>
<dbReference type="AlphaFoldDB" id="I7LV51"/>
<organism evidence="2 3">
    <name type="scientific">Tetrahymena thermophila (strain SB210)</name>
    <dbReference type="NCBI Taxonomy" id="312017"/>
    <lineage>
        <taxon>Eukaryota</taxon>
        <taxon>Sar</taxon>
        <taxon>Alveolata</taxon>
        <taxon>Ciliophora</taxon>
        <taxon>Intramacronucleata</taxon>
        <taxon>Oligohymenophorea</taxon>
        <taxon>Hymenostomatida</taxon>
        <taxon>Tetrahymenina</taxon>
        <taxon>Tetrahymenidae</taxon>
        <taxon>Tetrahymena</taxon>
    </lineage>
</organism>
<feature type="domain" description="Fe2OG dioxygenase" evidence="1">
    <location>
        <begin position="96"/>
        <end position="196"/>
    </location>
</feature>
<gene>
    <name evidence="2" type="ORF">TTHERM_00483520</name>
</gene>
<dbReference type="PANTHER" id="PTHR12463:SF1">
    <property type="entry name" value="2-OXOGLUTARATE AND FE-DEPENDENT OXYGENASE FAMILY PROTEIN"/>
    <property type="match status" value="1"/>
</dbReference>
<evidence type="ECO:0000313" key="3">
    <source>
        <dbReference type="Proteomes" id="UP000009168"/>
    </source>
</evidence>
<dbReference type="Gene3D" id="2.60.120.590">
    <property type="entry name" value="Alpha-ketoglutarate-dependent dioxygenase AlkB-like"/>
    <property type="match status" value="1"/>
</dbReference>
<dbReference type="KEGG" id="tet:TTHERM_00483520"/>
<dbReference type="InterPro" id="IPR032857">
    <property type="entry name" value="ALKBH4"/>
</dbReference>
<keyword evidence="3" id="KW-1185">Reference proteome</keyword>
<dbReference type="Pfam" id="PF13532">
    <property type="entry name" value="2OG-FeII_Oxy_2"/>
    <property type="match status" value="1"/>
</dbReference>
<dbReference type="GeneID" id="7840805"/>
<dbReference type="GO" id="GO:0070988">
    <property type="term" value="P:demethylation"/>
    <property type="evidence" value="ECO:0007669"/>
    <property type="project" value="InterPro"/>
</dbReference>
<evidence type="ECO:0000259" key="1">
    <source>
        <dbReference type="PROSITE" id="PS51471"/>
    </source>
</evidence>
<dbReference type="InterPro" id="IPR037151">
    <property type="entry name" value="AlkB-like_sf"/>
</dbReference>
<dbReference type="GO" id="GO:0016491">
    <property type="term" value="F:oxidoreductase activity"/>
    <property type="evidence" value="ECO:0007669"/>
    <property type="project" value="TreeGrafter"/>
</dbReference>
<dbReference type="EMBL" id="GG662667">
    <property type="protein sequence ID" value="EAR97220.1"/>
    <property type="molecule type" value="Genomic_DNA"/>
</dbReference>
<dbReference type="SMR" id="I7LV51"/>
<dbReference type="OrthoDB" id="271595at2759"/>
<dbReference type="eggNOG" id="KOG4176">
    <property type="taxonomic scope" value="Eukaryota"/>
</dbReference>
<dbReference type="InterPro" id="IPR027450">
    <property type="entry name" value="AlkB-like"/>
</dbReference>
<dbReference type="InParanoid" id="I7LV51"/>
<name>I7LV51_TETTS</name>
<evidence type="ECO:0000313" key="2">
    <source>
        <dbReference type="EMBL" id="EAR97220.1"/>
    </source>
</evidence>
<dbReference type="SUPFAM" id="SSF51197">
    <property type="entry name" value="Clavaminate synthase-like"/>
    <property type="match status" value="1"/>
</dbReference>